<dbReference type="Proteomes" id="UP000580250">
    <property type="component" value="Unassembled WGS sequence"/>
</dbReference>
<dbReference type="AlphaFoldDB" id="A0A6V7VD59"/>
<reference evidence="1 2" key="1">
    <citation type="submission" date="2020-08" db="EMBL/GenBank/DDBJ databases">
        <authorList>
            <person name="Koutsovoulos G."/>
            <person name="Danchin GJ E."/>
        </authorList>
    </citation>
    <scope>NUCLEOTIDE SEQUENCE [LARGE SCALE GENOMIC DNA]</scope>
</reference>
<accession>A0A6V7VD59</accession>
<sequence length="55" mass="6594">MVNLPICSLEKIFFCLHDYGGSKLHIHSLFCVWFYIERLWGYIGKNITKLIQLYK</sequence>
<proteinExistence type="predicted"/>
<evidence type="ECO:0000313" key="2">
    <source>
        <dbReference type="Proteomes" id="UP000580250"/>
    </source>
</evidence>
<name>A0A6V7VD59_MELEN</name>
<protein>
    <submittedName>
        <fullName evidence="1">Uncharacterized protein</fullName>
    </submittedName>
</protein>
<organism evidence="1 2">
    <name type="scientific">Meloidogyne enterolobii</name>
    <name type="common">Root-knot nematode worm</name>
    <name type="synonym">Meloidogyne mayaguensis</name>
    <dbReference type="NCBI Taxonomy" id="390850"/>
    <lineage>
        <taxon>Eukaryota</taxon>
        <taxon>Metazoa</taxon>
        <taxon>Ecdysozoa</taxon>
        <taxon>Nematoda</taxon>
        <taxon>Chromadorea</taxon>
        <taxon>Rhabditida</taxon>
        <taxon>Tylenchina</taxon>
        <taxon>Tylenchomorpha</taxon>
        <taxon>Tylenchoidea</taxon>
        <taxon>Meloidogynidae</taxon>
        <taxon>Meloidogyninae</taxon>
        <taxon>Meloidogyne</taxon>
    </lineage>
</organism>
<comment type="caution">
    <text evidence="1">The sequence shown here is derived from an EMBL/GenBank/DDBJ whole genome shotgun (WGS) entry which is preliminary data.</text>
</comment>
<gene>
    <name evidence="1" type="ORF">MENT_LOCUS24483</name>
</gene>
<dbReference type="EMBL" id="CAJEWN010000208">
    <property type="protein sequence ID" value="CAD2172909.1"/>
    <property type="molecule type" value="Genomic_DNA"/>
</dbReference>
<evidence type="ECO:0000313" key="1">
    <source>
        <dbReference type="EMBL" id="CAD2172909.1"/>
    </source>
</evidence>